<dbReference type="EMBL" id="CP014692">
    <property type="protein sequence ID" value="AQS84903.1"/>
    <property type="molecule type" value="Genomic_DNA"/>
</dbReference>
<dbReference type="GO" id="GO:0008199">
    <property type="term" value="F:ferric iron binding"/>
    <property type="evidence" value="ECO:0007669"/>
    <property type="project" value="InterPro"/>
</dbReference>
<evidence type="ECO:0000256" key="1">
    <source>
        <dbReference type="ARBA" id="ARBA00009497"/>
    </source>
</evidence>
<dbReference type="KEGG" id="aace:A0U92_09085"/>
<dbReference type="InterPro" id="IPR009078">
    <property type="entry name" value="Ferritin-like_SF"/>
</dbReference>
<dbReference type="eggNOG" id="COG0783">
    <property type="taxonomic scope" value="Bacteria"/>
</dbReference>
<dbReference type="InterPro" id="IPR012347">
    <property type="entry name" value="Ferritin-like"/>
</dbReference>
<keyword evidence="6" id="KW-1185">Reference proteome</keyword>
<dbReference type="InterPro" id="IPR023188">
    <property type="entry name" value="DPS_DNA-bd_CS"/>
</dbReference>
<reference evidence="5 6" key="1">
    <citation type="submission" date="2016-03" db="EMBL/GenBank/DDBJ databases">
        <title>Acetic acid bacteria sequencing.</title>
        <authorList>
            <person name="Brandt J."/>
            <person name="Jakob F."/>
            <person name="Vogel R.F."/>
        </authorList>
    </citation>
    <scope>NUCLEOTIDE SEQUENCE [LARGE SCALE GENOMIC DNA]</scope>
    <source>
        <strain evidence="5 6">TMW2.1153</strain>
    </source>
</reference>
<dbReference type="CDD" id="cd01043">
    <property type="entry name" value="DPS"/>
    <property type="match status" value="1"/>
</dbReference>
<dbReference type="InterPro" id="IPR008331">
    <property type="entry name" value="Ferritin_DPS_dom"/>
</dbReference>
<evidence type="ECO:0000259" key="4">
    <source>
        <dbReference type="Pfam" id="PF00210"/>
    </source>
</evidence>
<gene>
    <name evidence="5" type="ORF">A0U92_09085</name>
</gene>
<evidence type="ECO:0000256" key="2">
    <source>
        <dbReference type="RuleBase" id="RU003875"/>
    </source>
</evidence>
<dbReference type="Pfam" id="PF00210">
    <property type="entry name" value="Ferritin"/>
    <property type="match status" value="1"/>
</dbReference>
<evidence type="ECO:0000313" key="5">
    <source>
        <dbReference type="EMBL" id="AQS84903.1"/>
    </source>
</evidence>
<feature type="region of interest" description="Disordered" evidence="3">
    <location>
        <begin position="1"/>
        <end position="24"/>
    </location>
</feature>
<dbReference type="PANTHER" id="PTHR42932">
    <property type="entry name" value="GENERAL STRESS PROTEIN 20U"/>
    <property type="match status" value="1"/>
</dbReference>
<dbReference type="PIRSF" id="PIRSF005900">
    <property type="entry name" value="Dps"/>
    <property type="match status" value="1"/>
</dbReference>
<dbReference type="PRINTS" id="PR01346">
    <property type="entry name" value="HELNAPAPROT"/>
</dbReference>
<dbReference type="Proteomes" id="UP000188937">
    <property type="component" value="Chromosome"/>
</dbReference>
<sequence length="184" mass="20557">MSKSSASGKAEQARTAEVQHYLGTPTDLPREGVENISAALRALLADVFALYLKTKNFHWHMSGRHFRDLHLLLDDQGAELLAMTDPLAERARRIGGLTLHSIGEIGRLQRVKDNDAVYVDAPDMIAELCEDNKKLVASMREVHGLTDEVGDCATTSLLENWIDESEKRTWFLFEVTRTTFGSNS</sequence>
<dbReference type="OrthoDB" id="9797687at2"/>
<feature type="domain" description="Ferritin/DPS" evidence="4">
    <location>
        <begin position="38"/>
        <end position="174"/>
    </location>
</feature>
<comment type="similarity">
    <text evidence="1 2">Belongs to the Dps family.</text>
</comment>
<dbReference type="STRING" id="435.A0U92_09085"/>
<dbReference type="SUPFAM" id="SSF47240">
    <property type="entry name" value="Ferritin-like"/>
    <property type="match status" value="1"/>
</dbReference>
<accession>A0A1U9KGG9</accession>
<dbReference type="PANTHER" id="PTHR42932:SF3">
    <property type="entry name" value="DNA PROTECTION DURING STARVATION PROTEIN"/>
    <property type="match status" value="1"/>
</dbReference>
<name>A0A1U9KGG9_ACEAC</name>
<dbReference type="RefSeq" id="WP_077812947.1">
    <property type="nucleotide sequence ID" value="NZ_CP014692.1"/>
</dbReference>
<dbReference type="Gene3D" id="1.20.1260.10">
    <property type="match status" value="1"/>
</dbReference>
<evidence type="ECO:0000256" key="3">
    <source>
        <dbReference type="SAM" id="MobiDB-lite"/>
    </source>
</evidence>
<dbReference type="PROSITE" id="PS00818">
    <property type="entry name" value="DPS_1"/>
    <property type="match status" value="1"/>
</dbReference>
<evidence type="ECO:0000313" key="6">
    <source>
        <dbReference type="Proteomes" id="UP000188937"/>
    </source>
</evidence>
<dbReference type="InterPro" id="IPR002177">
    <property type="entry name" value="DPS_DNA-bd"/>
</dbReference>
<organism evidence="5 6">
    <name type="scientific">Acetobacter aceti</name>
    <dbReference type="NCBI Taxonomy" id="435"/>
    <lineage>
        <taxon>Bacteria</taxon>
        <taxon>Pseudomonadati</taxon>
        <taxon>Pseudomonadota</taxon>
        <taxon>Alphaproteobacteria</taxon>
        <taxon>Acetobacterales</taxon>
        <taxon>Acetobacteraceae</taxon>
        <taxon>Acetobacter</taxon>
        <taxon>Acetobacter subgen. Acetobacter</taxon>
    </lineage>
</organism>
<proteinExistence type="inferred from homology"/>
<protein>
    <submittedName>
        <fullName evidence="5">DNA starvation/stationary phase protection protein</fullName>
    </submittedName>
</protein>
<dbReference type="GO" id="GO:0016722">
    <property type="term" value="F:oxidoreductase activity, acting on metal ions"/>
    <property type="evidence" value="ECO:0007669"/>
    <property type="project" value="InterPro"/>
</dbReference>
<dbReference type="AlphaFoldDB" id="A0A1U9KGG9"/>